<dbReference type="InterPro" id="IPR038920">
    <property type="entry name" value="At3g05675-like"/>
</dbReference>
<dbReference type="InterPro" id="IPR000210">
    <property type="entry name" value="BTB/POZ_dom"/>
</dbReference>
<evidence type="ECO:0000313" key="7">
    <source>
        <dbReference type="Proteomes" id="UP000886520"/>
    </source>
</evidence>
<feature type="region of interest" description="Disordered" evidence="4">
    <location>
        <begin position="1"/>
        <end position="24"/>
    </location>
</feature>
<feature type="compositionally biased region" description="Basic and acidic residues" evidence="4">
    <location>
        <begin position="76"/>
        <end position="105"/>
    </location>
</feature>
<dbReference type="InterPro" id="IPR058039">
    <property type="entry name" value="At3g05675-like_ankyrin"/>
</dbReference>
<keyword evidence="7" id="KW-1185">Reference proteome</keyword>
<dbReference type="PANTHER" id="PTHR31060">
    <property type="entry name" value="OSJNBA0011J08.25 PROTEIN-RELATED"/>
    <property type="match status" value="1"/>
</dbReference>
<feature type="domain" description="BTB" evidence="5">
    <location>
        <begin position="257"/>
        <end position="335"/>
    </location>
</feature>
<feature type="compositionally biased region" description="Low complexity" evidence="4">
    <location>
        <begin position="11"/>
        <end position="24"/>
    </location>
</feature>
<sequence>MAARSPLRRQAASPAAGAPAAPRPLKLVETVNSEGSWCCIARSPSLPSSPSTPSSRLLRSKEPRKPSVEATAIKAHHADGEDAPKPIPSEHPRDAIGSKVEKKTRSGEVTNKIGDAFKNGEIASLIKQGFISGGSPLDRGNGSPFRIRLSPGRVSPLLDTPAPPISMAPNFSKLNSLLNTGLLSQSSPPIDKARSSPTLFEMMAHEHERQEKAQFNSGPLLNGPSQIMRSLGKQLSLQERLLSTNSPGSKFNDPFSSDVRLTLSSSCKDGQTVTVNVHGQILAANSHYFAAKFSEKWSKLPQDVPHIVNISDCEDVEAYVETLRLMYCTNLKRKLLTENVSRVLSILKVSAAIVFEAGVLSCLEYLEAVPWAEEEEEKVSALLAQLHLDSIGAGEVLKRLSIEDSGGSQEILMRLLHLVTKGTDEKARREMKGLVSRMLRENAAQGKDSTDLSKESLYYACHGCLDALLQCFIQATAPDFGSKLIEDRGLLMAQIIRQTDNLSWLLDILIDRQIADDFVRIWAYQKELFAIHSQVPLALGRYEVSRITARLCIAVGQGEVMAPKEVRFHLLHNWLQPLIDDFGWMQRACRGLDRKVVEEGISQTILTLSLKQQQTIMIAWFDRFLKNGDDCPNLQRAFEIWWRRTFVRPQVDSSATPTPALVQLTSNVGDTPNCASGCQEDA</sequence>
<organism evidence="6 7">
    <name type="scientific">Adiantum capillus-veneris</name>
    <name type="common">Maidenhair fern</name>
    <dbReference type="NCBI Taxonomy" id="13818"/>
    <lineage>
        <taxon>Eukaryota</taxon>
        <taxon>Viridiplantae</taxon>
        <taxon>Streptophyta</taxon>
        <taxon>Embryophyta</taxon>
        <taxon>Tracheophyta</taxon>
        <taxon>Polypodiopsida</taxon>
        <taxon>Polypodiidae</taxon>
        <taxon>Polypodiales</taxon>
        <taxon>Pteridineae</taxon>
        <taxon>Pteridaceae</taxon>
        <taxon>Vittarioideae</taxon>
        <taxon>Adiantum</taxon>
    </lineage>
</organism>
<name>A0A9D4V2V5_ADICA</name>
<dbReference type="OrthoDB" id="1903255at2759"/>
<comment type="function">
    <text evidence="1">May act as a substrate-specific adapter of an E3 ubiquitin-protein ligase complex (CUL3-RBX1-BTB) which mediates the ubiquitination and subsequent proteasomal degradation of target proteins.</text>
</comment>
<evidence type="ECO:0000313" key="6">
    <source>
        <dbReference type="EMBL" id="KAI5078396.1"/>
    </source>
</evidence>
<feature type="region of interest" description="Disordered" evidence="4">
    <location>
        <begin position="41"/>
        <end position="105"/>
    </location>
</feature>
<comment type="caution">
    <text evidence="6">The sequence shown here is derived from an EMBL/GenBank/DDBJ whole genome shotgun (WGS) entry which is preliminary data.</text>
</comment>
<proteinExistence type="predicted"/>
<dbReference type="InterPro" id="IPR011333">
    <property type="entry name" value="SKP1/BTB/POZ_sf"/>
</dbReference>
<dbReference type="Pfam" id="PF25553">
    <property type="entry name" value="BTB-POZ_ANK-like"/>
    <property type="match status" value="1"/>
</dbReference>
<evidence type="ECO:0000256" key="2">
    <source>
        <dbReference type="ARBA" id="ARBA00004906"/>
    </source>
</evidence>
<evidence type="ECO:0000259" key="5">
    <source>
        <dbReference type="PROSITE" id="PS50097"/>
    </source>
</evidence>
<feature type="compositionally biased region" description="Low complexity" evidence="4">
    <location>
        <begin position="42"/>
        <end position="57"/>
    </location>
</feature>
<protein>
    <recommendedName>
        <fullName evidence="5">BTB domain-containing protein</fullName>
    </recommendedName>
</protein>
<evidence type="ECO:0000256" key="3">
    <source>
        <dbReference type="ARBA" id="ARBA00022786"/>
    </source>
</evidence>
<dbReference type="AlphaFoldDB" id="A0A9D4V2V5"/>
<dbReference type="PANTHER" id="PTHR31060:SF3">
    <property type="entry name" value="OS04G0579700 PROTEIN"/>
    <property type="match status" value="1"/>
</dbReference>
<evidence type="ECO:0000256" key="4">
    <source>
        <dbReference type="SAM" id="MobiDB-lite"/>
    </source>
</evidence>
<dbReference type="EMBL" id="JABFUD020000006">
    <property type="protein sequence ID" value="KAI5078396.1"/>
    <property type="molecule type" value="Genomic_DNA"/>
</dbReference>
<accession>A0A9D4V2V5</accession>
<comment type="pathway">
    <text evidence="2">Protein modification; protein ubiquitination.</text>
</comment>
<gene>
    <name evidence="6" type="ORF">GOP47_0006067</name>
</gene>
<dbReference type="Gene3D" id="3.30.710.10">
    <property type="entry name" value="Potassium Channel Kv1.1, Chain A"/>
    <property type="match status" value="1"/>
</dbReference>
<dbReference type="Proteomes" id="UP000886520">
    <property type="component" value="Chromosome 6"/>
</dbReference>
<dbReference type="PROSITE" id="PS50097">
    <property type="entry name" value="BTB"/>
    <property type="match status" value="1"/>
</dbReference>
<dbReference type="Pfam" id="PF00651">
    <property type="entry name" value="BTB"/>
    <property type="match status" value="1"/>
</dbReference>
<reference evidence="6" key="1">
    <citation type="submission" date="2021-01" db="EMBL/GenBank/DDBJ databases">
        <title>Adiantum capillus-veneris genome.</title>
        <authorList>
            <person name="Fang Y."/>
            <person name="Liao Q."/>
        </authorList>
    </citation>
    <scope>NUCLEOTIDE SEQUENCE</scope>
    <source>
        <strain evidence="6">H3</strain>
        <tissue evidence="6">Leaf</tissue>
    </source>
</reference>
<keyword evidence="3" id="KW-0833">Ubl conjugation pathway</keyword>
<evidence type="ECO:0000256" key="1">
    <source>
        <dbReference type="ARBA" id="ARBA00002668"/>
    </source>
</evidence>